<reference evidence="2 3" key="1">
    <citation type="submission" date="2024-04" db="EMBL/GenBank/DDBJ databases">
        <authorList>
            <person name="Fracassetti M."/>
        </authorList>
    </citation>
    <scope>NUCLEOTIDE SEQUENCE [LARGE SCALE GENOMIC DNA]</scope>
</reference>
<protein>
    <submittedName>
        <fullName evidence="2">Uncharacterized protein</fullName>
    </submittedName>
</protein>
<evidence type="ECO:0000313" key="3">
    <source>
        <dbReference type="Proteomes" id="UP001497516"/>
    </source>
</evidence>
<feature type="region of interest" description="Disordered" evidence="1">
    <location>
        <begin position="149"/>
        <end position="171"/>
    </location>
</feature>
<evidence type="ECO:0000256" key="1">
    <source>
        <dbReference type="SAM" id="MobiDB-lite"/>
    </source>
</evidence>
<feature type="region of interest" description="Disordered" evidence="1">
    <location>
        <begin position="50"/>
        <end position="70"/>
    </location>
</feature>
<evidence type="ECO:0000313" key="2">
    <source>
        <dbReference type="EMBL" id="CAL1388405.1"/>
    </source>
</evidence>
<name>A0AAV2ESF7_9ROSI</name>
<feature type="compositionally biased region" description="Polar residues" evidence="1">
    <location>
        <begin position="149"/>
        <end position="162"/>
    </location>
</feature>
<dbReference type="EMBL" id="OZ034818">
    <property type="protein sequence ID" value="CAL1388405.1"/>
    <property type="molecule type" value="Genomic_DNA"/>
</dbReference>
<proteinExistence type="predicted"/>
<sequence length="171" mass="18832">MRLIQSNFCRKSGDVRPPLASPSLRFSLFGSFELASKQLNHLGSVKPYVQTGRNSGSQLKPRFSEMRKGAPPPLLVGMKNVKSTATNSFCKDHGVQEISVLNDYPILADKVVDKGEPVILRSLSNMKDPDNTRKGSSVDKITKLNISRSMKSSLPATRSIPSSKDHTCYHT</sequence>
<accession>A0AAV2ESF7</accession>
<organism evidence="2 3">
    <name type="scientific">Linum trigynum</name>
    <dbReference type="NCBI Taxonomy" id="586398"/>
    <lineage>
        <taxon>Eukaryota</taxon>
        <taxon>Viridiplantae</taxon>
        <taxon>Streptophyta</taxon>
        <taxon>Embryophyta</taxon>
        <taxon>Tracheophyta</taxon>
        <taxon>Spermatophyta</taxon>
        <taxon>Magnoliopsida</taxon>
        <taxon>eudicotyledons</taxon>
        <taxon>Gunneridae</taxon>
        <taxon>Pentapetalae</taxon>
        <taxon>rosids</taxon>
        <taxon>fabids</taxon>
        <taxon>Malpighiales</taxon>
        <taxon>Linaceae</taxon>
        <taxon>Linum</taxon>
    </lineage>
</organism>
<gene>
    <name evidence="2" type="ORF">LTRI10_LOCUS29336</name>
</gene>
<dbReference type="Proteomes" id="UP001497516">
    <property type="component" value="Chromosome 5"/>
</dbReference>
<keyword evidence="3" id="KW-1185">Reference proteome</keyword>
<dbReference type="AlphaFoldDB" id="A0AAV2ESF7"/>